<feature type="region of interest" description="Disordered" evidence="1">
    <location>
        <begin position="144"/>
        <end position="175"/>
    </location>
</feature>
<dbReference type="HOGENOM" id="CLU_043268_0_0_4"/>
<dbReference type="RefSeq" id="WP_005674324.1">
    <property type="nucleotide sequence ID" value="NZ_CP146288.1"/>
</dbReference>
<keyword evidence="2" id="KW-1133">Transmembrane helix</keyword>
<dbReference type="Pfam" id="PF03929">
    <property type="entry name" value="PepSY_TM"/>
    <property type="match status" value="1"/>
</dbReference>
<proteinExistence type="predicted"/>
<keyword evidence="2" id="KW-0472">Membrane</keyword>
<evidence type="ECO:0000256" key="1">
    <source>
        <dbReference type="SAM" id="MobiDB-lite"/>
    </source>
</evidence>
<feature type="transmembrane region" description="Helical" evidence="2">
    <location>
        <begin position="509"/>
        <end position="532"/>
    </location>
</feature>
<dbReference type="EMBL" id="AEQP01000022">
    <property type="protein sequence ID" value="EFV93843.1"/>
    <property type="molecule type" value="Genomic_DNA"/>
</dbReference>
<keyword evidence="2" id="KW-0812">Transmembrane</keyword>
<reference evidence="3 4" key="1">
    <citation type="submission" date="2010-12" db="EMBL/GenBank/DDBJ databases">
        <authorList>
            <person name="Muzny D."/>
            <person name="Qin X."/>
            <person name="Deng J."/>
            <person name="Jiang H."/>
            <person name="Liu Y."/>
            <person name="Qu J."/>
            <person name="Song X.-Z."/>
            <person name="Zhang L."/>
            <person name="Thornton R."/>
            <person name="Coyle M."/>
            <person name="Francisco L."/>
            <person name="Jackson L."/>
            <person name="Javaid M."/>
            <person name="Korchina V."/>
            <person name="Kovar C."/>
            <person name="Mata R."/>
            <person name="Mathew T."/>
            <person name="Ngo R."/>
            <person name="Nguyen L."/>
            <person name="Nguyen N."/>
            <person name="Okwuonu G."/>
            <person name="Ongeri F."/>
            <person name="Pham C."/>
            <person name="Simmons D."/>
            <person name="Wilczek-Boney K."/>
            <person name="Hale W."/>
            <person name="Jakkamsetti A."/>
            <person name="Pham P."/>
            <person name="Ruth R."/>
            <person name="San Lucas F."/>
            <person name="Warren J."/>
            <person name="Zhang J."/>
            <person name="Zhao Z."/>
            <person name="Zhou C."/>
            <person name="Zhu D."/>
            <person name="Lee S."/>
            <person name="Bess C."/>
            <person name="Blankenburg K."/>
            <person name="Forbes L."/>
            <person name="Fu Q."/>
            <person name="Gubbala S."/>
            <person name="Hirani K."/>
            <person name="Jayaseelan J.C."/>
            <person name="Lara F."/>
            <person name="Munidasa M."/>
            <person name="Palculict T."/>
            <person name="Patil S."/>
            <person name="Pu L.-L."/>
            <person name="Saada N."/>
            <person name="Tang L."/>
            <person name="Weissenberger G."/>
            <person name="Zhu Y."/>
            <person name="Hemphill L."/>
            <person name="Shang Y."/>
            <person name="Youmans B."/>
            <person name="Ayvaz T."/>
            <person name="Ross M."/>
            <person name="Santibanez J."/>
            <person name="Aqrawi P."/>
            <person name="Gross S."/>
            <person name="Joshi V."/>
            <person name="Fowler G."/>
            <person name="Nazareth L."/>
            <person name="Reid J."/>
            <person name="Worley K."/>
            <person name="Petrosino J."/>
            <person name="Highlander S."/>
            <person name="Gibbs R."/>
        </authorList>
    </citation>
    <scope>NUCLEOTIDE SEQUENCE [LARGE SCALE GENOMIC DNA]</scope>
    <source>
        <strain evidence="3 4">ATCC 51599</strain>
    </source>
</reference>
<dbReference type="STRING" id="887898.HMPREF0551_1958"/>
<keyword evidence="4" id="KW-1185">Reference proteome</keyword>
<protein>
    <submittedName>
        <fullName evidence="3">PepSY domain protein</fullName>
    </submittedName>
</protein>
<dbReference type="AlphaFoldDB" id="E7RZ44"/>
<organism evidence="3 4">
    <name type="scientific">Lautropia mirabilis ATCC 51599</name>
    <dbReference type="NCBI Taxonomy" id="887898"/>
    <lineage>
        <taxon>Bacteria</taxon>
        <taxon>Pseudomonadati</taxon>
        <taxon>Pseudomonadota</taxon>
        <taxon>Betaproteobacteria</taxon>
        <taxon>Burkholderiales</taxon>
        <taxon>Burkholderiaceae</taxon>
        <taxon>Lautropia</taxon>
    </lineage>
</organism>
<evidence type="ECO:0000313" key="3">
    <source>
        <dbReference type="EMBL" id="EFV93843.1"/>
    </source>
</evidence>
<feature type="compositionally biased region" description="Polar residues" evidence="1">
    <location>
        <begin position="145"/>
        <end position="169"/>
    </location>
</feature>
<evidence type="ECO:0000313" key="4">
    <source>
        <dbReference type="Proteomes" id="UP000011021"/>
    </source>
</evidence>
<feature type="transmembrane region" description="Helical" evidence="2">
    <location>
        <begin position="253"/>
        <end position="274"/>
    </location>
</feature>
<evidence type="ECO:0000256" key="2">
    <source>
        <dbReference type="SAM" id="Phobius"/>
    </source>
</evidence>
<comment type="caution">
    <text evidence="3">The sequence shown here is derived from an EMBL/GenBank/DDBJ whole genome shotgun (WGS) entry which is preliminary data.</text>
</comment>
<accession>E7RZ44</accession>
<feature type="transmembrane region" description="Helical" evidence="2">
    <location>
        <begin position="16"/>
        <end position="38"/>
    </location>
</feature>
<dbReference type="InterPro" id="IPR005625">
    <property type="entry name" value="PepSY-ass_TM"/>
</dbReference>
<dbReference type="Proteomes" id="UP000011021">
    <property type="component" value="Unassembled WGS sequence"/>
</dbReference>
<dbReference type="eggNOG" id="COG3182">
    <property type="taxonomic scope" value="Bacteria"/>
</dbReference>
<gene>
    <name evidence="3" type="ORF">HMPREF0551_1958</name>
</gene>
<name>E7RZ44_9BURK</name>
<sequence length="551" mass="62234">MNLSRIKRWILLGHRWLGIGTCLLFFLWFLSGVVMMYVGHPKLTWQERLEHLPPLEASQPLLSPADAFRKAGIHGTVTDLRLANARAGLPVYIAQIRTDTLSAPDAPRPEPRLVALDARTGALLPPTDPATALASAQIYLEQGGLSPTSSSTIRPATSPRQPSPATAQDTPGKPLYQGITVEDAHTHSKAMDLHRPLHKVLLPDADQTLLYISGTTGEVVRDAPRLERGFNYLGAWLHWLYLFRDTAIDWTELIIWLSVIGIVSVISGFLSGIIRWRFSRPYRSGSRSPFAPGALRWHHILGLIFALTTFTWIFSGLMSMNPWDIFEADDSIIDARRISSPDIQPSHATATPQALLASTTTPVRELQWHTLLGKTRVKAVRTHEVPPGNADQSLLLSARTGKPYTLEPERLRSALFTLQPGYPPRIDILRQDDFYYYSRAEHTMGGGRKPHPLPIWRVRYDDPNQTWLHIDPTTGQVLNEMDSYQRAERWLFALLHSWDWLPLLQNRPLWDIVMLVLAAGGLALSATGIWIAGHRLHIKTRRWRLLRRKQQ</sequence>
<feature type="transmembrane region" description="Helical" evidence="2">
    <location>
        <begin position="295"/>
        <end position="314"/>
    </location>
</feature>
<dbReference type="PANTHER" id="PTHR34219:SF6">
    <property type="entry name" value="BLR3280 PROTEIN"/>
    <property type="match status" value="1"/>
</dbReference>
<dbReference type="PANTHER" id="PTHR34219">
    <property type="entry name" value="IRON-REGULATED INNER MEMBRANE PROTEIN-RELATED"/>
    <property type="match status" value="1"/>
</dbReference>